<accession>A0ABV6M9N3</accession>
<proteinExistence type="inferred from homology"/>
<reference evidence="3 4" key="1">
    <citation type="submission" date="2024-09" db="EMBL/GenBank/DDBJ databases">
        <authorList>
            <person name="Sun Q."/>
            <person name="Mori K."/>
        </authorList>
    </citation>
    <scope>NUCLEOTIDE SEQUENCE [LARGE SCALE GENOMIC DNA]</scope>
    <source>
        <strain evidence="3 4">TBRC 3947</strain>
    </source>
</reference>
<sequence>MSRTTRQLASSIRRPWTGESPEPRTSKLVSLREAAALVPDRCRIAFGGQSVYQHPMAFVRELARQRRRELTVIGVLNGPELDLLVGAGAVAVVETSYVGLEQFGLAPNYRRAVEAGRLKVHDYSEVVAFDRFRASEAGWTFLPVYSLAGSDVMTGNTNAREMTCPFTGTPLQVVPAANVDVVVVHVGLADEYGNVLAPASRLVPQTFDGVMARASDRVIVTAERIVSNQFVRQHADLTVISGLRVEAVAHAPRGAHPCHSLGFYQLDVDHFERYLAASRSAEDFHAYLETYVYGPADNDAYLDLTPASRWATLETGTGLL</sequence>
<feature type="region of interest" description="Disordered" evidence="2">
    <location>
        <begin position="1"/>
        <end position="25"/>
    </location>
</feature>
<dbReference type="RefSeq" id="WP_377255826.1">
    <property type="nucleotide sequence ID" value="NZ_JBHLUH010000060.1"/>
</dbReference>
<dbReference type="SMART" id="SM00882">
    <property type="entry name" value="CoA_trans"/>
    <property type="match status" value="1"/>
</dbReference>
<dbReference type="Gene3D" id="3.30.30.40">
    <property type="match status" value="1"/>
</dbReference>
<dbReference type="PANTHER" id="PTHR43293">
    <property type="entry name" value="ACETATE COA-TRANSFERASE YDIF"/>
    <property type="match status" value="1"/>
</dbReference>
<dbReference type="SUPFAM" id="SSF100950">
    <property type="entry name" value="NagB/RpiA/CoA transferase-like"/>
    <property type="match status" value="1"/>
</dbReference>
<dbReference type="PANTHER" id="PTHR43293:SF3">
    <property type="entry name" value="CHOLESTEROL RING-CLEAVING HYDROLASE IPDB SUBUNIT"/>
    <property type="match status" value="1"/>
</dbReference>
<comment type="similarity">
    <text evidence="1">Belongs to the 3-oxoacid CoA-transferase subunit B family.</text>
</comment>
<name>A0ABV6M9N3_9ACTN</name>
<gene>
    <name evidence="3" type="ORF">ACFFIA_27655</name>
</gene>
<comment type="caution">
    <text evidence="3">The sequence shown here is derived from an EMBL/GenBank/DDBJ whole genome shotgun (WGS) entry which is preliminary data.</text>
</comment>
<dbReference type="Gene3D" id="3.40.1080.10">
    <property type="entry name" value="Glutaconate Coenzyme A-transferase"/>
    <property type="match status" value="1"/>
</dbReference>
<evidence type="ECO:0000313" key="4">
    <source>
        <dbReference type="Proteomes" id="UP001589867"/>
    </source>
</evidence>
<dbReference type="Proteomes" id="UP001589867">
    <property type="component" value="Unassembled WGS sequence"/>
</dbReference>
<evidence type="ECO:0000256" key="1">
    <source>
        <dbReference type="ARBA" id="ARBA00007047"/>
    </source>
</evidence>
<protein>
    <submittedName>
        <fullName evidence="3">CoA transferase subunit A</fullName>
    </submittedName>
</protein>
<evidence type="ECO:0000256" key="2">
    <source>
        <dbReference type="SAM" id="MobiDB-lite"/>
    </source>
</evidence>
<dbReference type="InterPro" id="IPR037171">
    <property type="entry name" value="NagB/RpiA_transferase-like"/>
</dbReference>
<dbReference type="InterPro" id="IPR004165">
    <property type="entry name" value="CoA_trans_fam_I"/>
</dbReference>
<organism evidence="3 4">
    <name type="scientific">Phytohabitans kaempferiae</name>
    <dbReference type="NCBI Taxonomy" id="1620943"/>
    <lineage>
        <taxon>Bacteria</taxon>
        <taxon>Bacillati</taxon>
        <taxon>Actinomycetota</taxon>
        <taxon>Actinomycetes</taxon>
        <taxon>Micromonosporales</taxon>
        <taxon>Micromonosporaceae</taxon>
    </lineage>
</organism>
<dbReference type="Pfam" id="PF01144">
    <property type="entry name" value="CoA_trans"/>
    <property type="match status" value="1"/>
</dbReference>
<feature type="compositionally biased region" description="Polar residues" evidence="2">
    <location>
        <begin position="1"/>
        <end position="10"/>
    </location>
</feature>
<evidence type="ECO:0000313" key="3">
    <source>
        <dbReference type="EMBL" id="MFC0531425.1"/>
    </source>
</evidence>
<keyword evidence="4" id="KW-1185">Reference proteome</keyword>
<dbReference type="EMBL" id="JBHLUH010000060">
    <property type="protein sequence ID" value="MFC0531425.1"/>
    <property type="molecule type" value="Genomic_DNA"/>
</dbReference>
<dbReference type="GO" id="GO:0016740">
    <property type="term" value="F:transferase activity"/>
    <property type="evidence" value="ECO:0007669"/>
    <property type="project" value="UniProtKB-KW"/>
</dbReference>
<keyword evidence="3" id="KW-0808">Transferase</keyword>